<dbReference type="FunFam" id="1.10.220.10:FF:000002">
    <property type="entry name" value="Annexin"/>
    <property type="match status" value="1"/>
</dbReference>
<gene>
    <name evidence="8" type="ORF">RHGRI_024158</name>
</gene>
<feature type="compositionally biased region" description="Pro residues" evidence="7">
    <location>
        <begin position="25"/>
        <end position="34"/>
    </location>
</feature>
<keyword evidence="5 6" id="KW-0111">Calcium/phospholipid-binding</keyword>
<organism evidence="8 9">
    <name type="scientific">Rhododendron griersonianum</name>
    <dbReference type="NCBI Taxonomy" id="479676"/>
    <lineage>
        <taxon>Eukaryota</taxon>
        <taxon>Viridiplantae</taxon>
        <taxon>Streptophyta</taxon>
        <taxon>Embryophyta</taxon>
        <taxon>Tracheophyta</taxon>
        <taxon>Spermatophyta</taxon>
        <taxon>Magnoliopsida</taxon>
        <taxon>eudicotyledons</taxon>
        <taxon>Gunneridae</taxon>
        <taxon>Pentapetalae</taxon>
        <taxon>asterids</taxon>
        <taxon>Ericales</taxon>
        <taxon>Ericaceae</taxon>
        <taxon>Ericoideae</taxon>
        <taxon>Rhodoreae</taxon>
        <taxon>Rhododendron</taxon>
    </lineage>
</organism>
<dbReference type="Proteomes" id="UP000823749">
    <property type="component" value="Chromosome 8"/>
</dbReference>
<evidence type="ECO:0000256" key="3">
    <source>
        <dbReference type="ARBA" id="ARBA00022837"/>
    </source>
</evidence>
<dbReference type="FunFam" id="1.10.220.10:FF:000001">
    <property type="entry name" value="Annexin"/>
    <property type="match status" value="1"/>
</dbReference>
<dbReference type="PANTHER" id="PTHR10502">
    <property type="entry name" value="ANNEXIN"/>
    <property type="match status" value="1"/>
</dbReference>
<feature type="region of interest" description="Disordered" evidence="7">
    <location>
        <begin position="19"/>
        <end position="39"/>
    </location>
</feature>
<dbReference type="GO" id="GO:0005544">
    <property type="term" value="F:calcium-dependent phospholipid binding"/>
    <property type="evidence" value="ECO:0007669"/>
    <property type="project" value="UniProtKB-KW"/>
</dbReference>
<dbReference type="Pfam" id="PF00191">
    <property type="entry name" value="Annexin"/>
    <property type="match status" value="2"/>
</dbReference>
<dbReference type="PROSITE" id="PS00223">
    <property type="entry name" value="ANNEXIN_1"/>
    <property type="match status" value="1"/>
</dbReference>
<reference evidence="8" key="1">
    <citation type="submission" date="2020-08" db="EMBL/GenBank/DDBJ databases">
        <title>Plant Genome Project.</title>
        <authorList>
            <person name="Zhang R.-G."/>
        </authorList>
    </citation>
    <scope>NUCLEOTIDE SEQUENCE</scope>
    <source>
        <strain evidence="8">WSP0</strain>
        <tissue evidence="8">Leaf</tissue>
    </source>
</reference>
<dbReference type="GO" id="GO:0009414">
    <property type="term" value="P:response to water deprivation"/>
    <property type="evidence" value="ECO:0007669"/>
    <property type="project" value="TreeGrafter"/>
</dbReference>
<dbReference type="InterPro" id="IPR037104">
    <property type="entry name" value="Annexin_sf"/>
</dbReference>
<dbReference type="Gene3D" id="1.10.220.10">
    <property type="entry name" value="Annexin"/>
    <property type="match status" value="2"/>
</dbReference>
<dbReference type="PRINTS" id="PR00196">
    <property type="entry name" value="ANNEXIN"/>
</dbReference>
<dbReference type="InterPro" id="IPR018502">
    <property type="entry name" value="Annexin_repeat"/>
</dbReference>
<dbReference type="GO" id="GO:0009409">
    <property type="term" value="P:response to cold"/>
    <property type="evidence" value="ECO:0007669"/>
    <property type="project" value="TreeGrafter"/>
</dbReference>
<name>A0AAV6JAT5_9ERIC</name>
<evidence type="ECO:0000256" key="4">
    <source>
        <dbReference type="ARBA" id="ARBA00023216"/>
    </source>
</evidence>
<dbReference type="GO" id="GO:0009408">
    <property type="term" value="P:response to heat"/>
    <property type="evidence" value="ECO:0007669"/>
    <property type="project" value="TreeGrafter"/>
</dbReference>
<dbReference type="GO" id="GO:0001786">
    <property type="term" value="F:phosphatidylserine binding"/>
    <property type="evidence" value="ECO:0007669"/>
    <property type="project" value="TreeGrafter"/>
</dbReference>
<sequence>MPPPPPLRRRHHLHATAAVAAAATTPPPPPLPPPCRHHRHHRHNHHVAAATTSTATITTTMPPPPPPPPRHATIAAATTITTAATTTSPPQLTVLIPGLSVTINNLLVAYAGAIRSERPEVDAVMVEKDAKDLFKDGEWRYGTDEETFIRIFSERSCAHLAAINSAYRKLYVNSLKKAVKRETSSKLKSALLTILRCAENPGKYFAKALHKSMDGLGTDDETLTRIIVSRAEVDIERIKAEYLKKYGKSLSDDVHSDTSGQYRAFLLLLLTPNA</sequence>
<dbReference type="InterPro" id="IPR001464">
    <property type="entry name" value="Annexin"/>
</dbReference>
<comment type="domain">
    <text evidence="6">A pair of annexin repeats may form one binding site for calcium and phospholipid.</text>
</comment>
<evidence type="ECO:0000256" key="2">
    <source>
        <dbReference type="ARBA" id="ARBA00022737"/>
    </source>
</evidence>
<accession>A0AAV6JAT5</accession>
<keyword evidence="3 6" id="KW-0106">Calcium</keyword>
<evidence type="ECO:0000313" key="8">
    <source>
        <dbReference type="EMBL" id="KAG5536639.1"/>
    </source>
</evidence>
<evidence type="ECO:0000256" key="1">
    <source>
        <dbReference type="ARBA" id="ARBA00007831"/>
    </source>
</evidence>
<dbReference type="PANTHER" id="PTHR10502:SF102">
    <property type="entry name" value="ANNEXIN B11"/>
    <property type="match status" value="1"/>
</dbReference>
<comment type="caution">
    <text evidence="8">The sequence shown here is derived from an EMBL/GenBank/DDBJ whole genome shotgun (WGS) entry which is preliminary data.</text>
</comment>
<dbReference type="InterPro" id="IPR018252">
    <property type="entry name" value="Annexin_repeat_CS"/>
</dbReference>
<dbReference type="GO" id="GO:0005886">
    <property type="term" value="C:plasma membrane"/>
    <property type="evidence" value="ECO:0007669"/>
    <property type="project" value="TreeGrafter"/>
</dbReference>
<comment type="similarity">
    <text evidence="1 6">Belongs to the annexin family.</text>
</comment>
<keyword evidence="9" id="KW-1185">Reference proteome</keyword>
<evidence type="ECO:0000313" key="9">
    <source>
        <dbReference type="Proteomes" id="UP000823749"/>
    </source>
</evidence>
<evidence type="ECO:0000256" key="7">
    <source>
        <dbReference type="SAM" id="MobiDB-lite"/>
    </source>
</evidence>
<proteinExistence type="inferred from homology"/>
<dbReference type="GO" id="GO:0009651">
    <property type="term" value="P:response to salt stress"/>
    <property type="evidence" value="ECO:0007669"/>
    <property type="project" value="TreeGrafter"/>
</dbReference>
<protein>
    <recommendedName>
        <fullName evidence="6">Annexin</fullName>
    </recommendedName>
</protein>
<dbReference type="EMBL" id="JACTNZ010000008">
    <property type="protein sequence ID" value="KAG5536639.1"/>
    <property type="molecule type" value="Genomic_DNA"/>
</dbReference>
<dbReference type="SUPFAM" id="SSF47874">
    <property type="entry name" value="Annexin"/>
    <property type="match status" value="1"/>
</dbReference>
<dbReference type="GO" id="GO:0005737">
    <property type="term" value="C:cytoplasm"/>
    <property type="evidence" value="ECO:0007669"/>
    <property type="project" value="TreeGrafter"/>
</dbReference>
<evidence type="ECO:0000256" key="6">
    <source>
        <dbReference type="RuleBase" id="RU003540"/>
    </source>
</evidence>
<dbReference type="PROSITE" id="PS51897">
    <property type="entry name" value="ANNEXIN_2"/>
    <property type="match status" value="2"/>
</dbReference>
<evidence type="ECO:0000256" key="5">
    <source>
        <dbReference type="ARBA" id="ARBA00023302"/>
    </source>
</evidence>
<keyword evidence="4 6" id="KW-0041">Annexin</keyword>
<dbReference type="GO" id="GO:0005509">
    <property type="term" value="F:calcium ion binding"/>
    <property type="evidence" value="ECO:0007669"/>
    <property type="project" value="InterPro"/>
</dbReference>
<dbReference type="AlphaFoldDB" id="A0AAV6JAT5"/>
<dbReference type="SMART" id="SM00335">
    <property type="entry name" value="ANX"/>
    <property type="match status" value="2"/>
</dbReference>
<keyword evidence="2 6" id="KW-0677">Repeat</keyword>